<comment type="similarity">
    <text evidence="1">Belongs to the TRAFAC class myosin-kinesin ATPase superfamily. Kinesin family. KIN-7 subfamily.</text>
</comment>
<dbReference type="GO" id="GO:0007018">
    <property type="term" value="P:microtubule-based movement"/>
    <property type="evidence" value="ECO:0007669"/>
    <property type="project" value="InterPro"/>
</dbReference>
<feature type="region of interest" description="Disordered" evidence="10">
    <location>
        <begin position="638"/>
        <end position="692"/>
    </location>
</feature>
<evidence type="ECO:0000256" key="4">
    <source>
        <dbReference type="ARBA" id="ARBA00022840"/>
    </source>
</evidence>
<dbReference type="GO" id="GO:0005524">
    <property type="term" value="F:ATP binding"/>
    <property type="evidence" value="ECO:0007669"/>
    <property type="project" value="UniProtKB-UniRule"/>
</dbReference>
<proteinExistence type="inferred from homology"/>
<evidence type="ECO:0000313" key="13">
    <source>
        <dbReference type="Proteomes" id="UP000091857"/>
    </source>
</evidence>
<dbReference type="InterPro" id="IPR036961">
    <property type="entry name" value="Kinesin_motor_dom_sf"/>
</dbReference>
<keyword evidence="13" id="KW-1185">Reference proteome</keyword>
<dbReference type="Gene3D" id="3.40.850.10">
    <property type="entry name" value="Kinesin motor domain"/>
    <property type="match status" value="1"/>
</dbReference>
<dbReference type="Proteomes" id="UP000091857">
    <property type="component" value="Chromosome 11"/>
</dbReference>
<dbReference type="AlphaFoldDB" id="A0A251JTX9"/>
<dbReference type="EMBL" id="CM004397">
    <property type="protein sequence ID" value="OAY37192.1"/>
    <property type="molecule type" value="Genomic_DNA"/>
</dbReference>
<evidence type="ECO:0000256" key="10">
    <source>
        <dbReference type="SAM" id="MobiDB-lite"/>
    </source>
</evidence>
<dbReference type="STRING" id="3983.A0A251JTX9"/>
<evidence type="ECO:0000259" key="11">
    <source>
        <dbReference type="PROSITE" id="PS50067"/>
    </source>
</evidence>
<evidence type="ECO:0000256" key="7">
    <source>
        <dbReference type="PROSITE-ProRule" id="PRU00283"/>
    </source>
</evidence>
<feature type="binding site" evidence="7">
    <location>
        <begin position="94"/>
        <end position="101"/>
    </location>
    <ligand>
        <name>ATP</name>
        <dbReference type="ChEBI" id="CHEBI:30616"/>
    </ligand>
</feature>
<feature type="compositionally biased region" description="Polar residues" evidence="10">
    <location>
        <begin position="588"/>
        <end position="602"/>
    </location>
</feature>
<sequence length="933" mass="105195">MQSAREENILVLLRLRPLNEKEIAANEVADWECINDTTILYRNTLREGSTFPSAYTFDKVFRSDYSTRQVYEEGVQEVALSVVRGINSSIFAYGQTSSGKTYTMMGVTEYTVADIFDYMHRHEERAFVLKLSAIEIYNEAIRDLLSMDSTPLRLLDDPEKGTIIEKVTEETLKDWSHLKELLSVCEAQRQIGETTLNEKSSRSHQILRLTIESSAREFIGKENSTTLSATVNFVDLAGSERASQALSSGARLKEGCHINRSLLTLGTVIRKLSKGRHGHINYRDSKLTRLLQPALGGNARTAIICTLSPARSHVEQTRNTLLFACCAKEVTTKAQVNVVMSDKALVKHLQRELARLESELRSPAPATSTSDYATLLRKKDLQIQKMEKEIRELTKQRDLAESRIEDLLRMIGQDQTSRNGAVIGPHLNQQAGRTWEDEYGDSGSNMEEPYHLQDSTDDHFVSDDSSLMSIGKKIVRSNSCQSLEDTAIGPAECTDDYCKEVQCIEMDEARRDGNFELHSTSNGENEGTLTLTMFGDGPAAEQQLSTPANGHREVSHIQNGFTYDMLEHRLHDVQSTIDALVNPDPEETSPQSSETNMSSSRTMNLTRSWNSNENLMTGSSPYFGKAEQIGSTPPNGFEKSFSGRPDSVRRKFPPLNYGADTATLSRNDSESSLGSAYTDDLRSQSIKTSADGDIPSIQDFVEGLQEMAKQEYEKQLVDSQVWETDQTAHTLEKNAKDVGLEPMHEALENSSDWPLAFERKRREIFELWQTCNVSLIHRTYFFLLFKGDPTDSVYMEVELRRLSFLKETLSQGDHSVGGGQTFTFATSVKALHKERGMLSKLMRKRLSEEERKRIYLKWGIGLNSKRRRLQLANRLWSTAKDINHIMESAAIVGKLVRFVEQGQGLKEMFGLSFTPPNTRRRSLGWTYSKSTLL</sequence>
<evidence type="ECO:0000256" key="3">
    <source>
        <dbReference type="ARBA" id="ARBA00022741"/>
    </source>
</evidence>
<evidence type="ECO:0000313" key="12">
    <source>
        <dbReference type="EMBL" id="OAY37192.1"/>
    </source>
</evidence>
<dbReference type="PRINTS" id="PR00380">
    <property type="entry name" value="KINESINHEAVY"/>
</dbReference>
<dbReference type="GO" id="GO:0005874">
    <property type="term" value="C:microtubule"/>
    <property type="evidence" value="ECO:0007669"/>
    <property type="project" value="UniProtKB-KW"/>
</dbReference>
<organism evidence="12 13">
    <name type="scientific">Manihot esculenta</name>
    <name type="common">Cassava</name>
    <name type="synonym">Jatropha manihot</name>
    <dbReference type="NCBI Taxonomy" id="3983"/>
    <lineage>
        <taxon>Eukaryota</taxon>
        <taxon>Viridiplantae</taxon>
        <taxon>Streptophyta</taxon>
        <taxon>Embryophyta</taxon>
        <taxon>Tracheophyta</taxon>
        <taxon>Spermatophyta</taxon>
        <taxon>Magnoliopsida</taxon>
        <taxon>eudicotyledons</taxon>
        <taxon>Gunneridae</taxon>
        <taxon>Pentapetalae</taxon>
        <taxon>rosids</taxon>
        <taxon>fabids</taxon>
        <taxon>Malpighiales</taxon>
        <taxon>Euphorbiaceae</taxon>
        <taxon>Crotonoideae</taxon>
        <taxon>Manihoteae</taxon>
        <taxon>Manihot</taxon>
    </lineage>
</organism>
<accession>A0A251JTX9</accession>
<dbReference type="PANTHER" id="PTHR47968">
    <property type="entry name" value="CENTROMERE PROTEIN E"/>
    <property type="match status" value="1"/>
</dbReference>
<keyword evidence="5 9" id="KW-0175">Coiled coil</keyword>
<keyword evidence="3 7" id="KW-0547">Nucleotide-binding</keyword>
<dbReference type="Pfam" id="PF00225">
    <property type="entry name" value="Kinesin"/>
    <property type="match status" value="1"/>
</dbReference>
<keyword evidence="4 7" id="KW-0067">ATP-binding</keyword>
<feature type="domain" description="Kinesin motor" evidence="11">
    <location>
        <begin position="8"/>
        <end position="330"/>
    </location>
</feature>
<keyword evidence="2 8" id="KW-0493">Microtubule</keyword>
<keyword evidence="6 7" id="KW-0505">Motor protein</keyword>
<dbReference type="PROSITE" id="PS00411">
    <property type="entry name" value="KINESIN_MOTOR_1"/>
    <property type="match status" value="1"/>
</dbReference>
<evidence type="ECO:0000256" key="8">
    <source>
        <dbReference type="RuleBase" id="RU000394"/>
    </source>
</evidence>
<dbReference type="OrthoDB" id="3176171at2759"/>
<name>A0A251JTX9_MANES</name>
<dbReference type="OMA" id="WETCYIS"/>
<dbReference type="GO" id="GO:0008017">
    <property type="term" value="F:microtubule binding"/>
    <property type="evidence" value="ECO:0007669"/>
    <property type="project" value="InterPro"/>
</dbReference>
<dbReference type="SMART" id="SM00129">
    <property type="entry name" value="KISc"/>
    <property type="match status" value="1"/>
</dbReference>
<protein>
    <recommendedName>
        <fullName evidence="8">Kinesin-like protein</fullName>
    </recommendedName>
</protein>
<dbReference type="InterPro" id="IPR019821">
    <property type="entry name" value="Kinesin_motor_CS"/>
</dbReference>
<dbReference type="PANTHER" id="PTHR47968:SF18">
    <property type="entry name" value="KINESIN-LIKE PROTEIN KIN-7F"/>
    <property type="match status" value="1"/>
</dbReference>
<dbReference type="InterPro" id="IPR027417">
    <property type="entry name" value="P-loop_NTPase"/>
</dbReference>
<feature type="coiled-coil region" evidence="9">
    <location>
        <begin position="339"/>
        <end position="410"/>
    </location>
</feature>
<feature type="region of interest" description="Disordered" evidence="10">
    <location>
        <begin position="580"/>
        <end position="602"/>
    </location>
</feature>
<dbReference type="GO" id="GO:0003777">
    <property type="term" value="F:microtubule motor activity"/>
    <property type="evidence" value="ECO:0007669"/>
    <property type="project" value="InterPro"/>
</dbReference>
<evidence type="ECO:0000256" key="6">
    <source>
        <dbReference type="ARBA" id="ARBA00023175"/>
    </source>
</evidence>
<dbReference type="CDD" id="cd01374">
    <property type="entry name" value="KISc_CENP_E"/>
    <property type="match status" value="1"/>
</dbReference>
<dbReference type="Gramene" id="Manes.11G082000.10.v8.1">
    <property type="protein sequence ID" value="Manes.11G082000.10.v8.1.CDS"/>
    <property type="gene ID" value="Manes.11G082000.v8.1"/>
</dbReference>
<dbReference type="Pfam" id="PF11995">
    <property type="entry name" value="DUF3490"/>
    <property type="match status" value="1"/>
</dbReference>
<reference evidence="12 13" key="1">
    <citation type="submission" date="2016-02" db="EMBL/GenBank/DDBJ databases">
        <title>WGS assembly of Manihot esculenta.</title>
        <authorList>
            <person name="Bredeson J.V."/>
            <person name="Prochnik S.E."/>
            <person name="Lyons J.B."/>
            <person name="Schmutz J."/>
            <person name="Grimwood J."/>
            <person name="Vrebalov J."/>
            <person name="Bart R.S."/>
            <person name="Amuge T."/>
            <person name="Ferguson M.E."/>
            <person name="Green R."/>
            <person name="Putnam N."/>
            <person name="Stites J."/>
            <person name="Rounsley S."/>
            <person name="Rokhsar D.S."/>
        </authorList>
    </citation>
    <scope>NUCLEOTIDE SEQUENCE [LARGE SCALE GENOMIC DNA]</scope>
    <source>
        <strain evidence="13">cv. AM560-2</strain>
        <tissue evidence="12">Leaf</tissue>
    </source>
</reference>
<dbReference type="EMBL" id="CM004397">
    <property type="protein sequence ID" value="OAY37191.1"/>
    <property type="molecule type" value="Genomic_DNA"/>
</dbReference>
<dbReference type="InterPro" id="IPR001752">
    <property type="entry name" value="Kinesin_motor_dom"/>
</dbReference>
<dbReference type="PROSITE" id="PS50067">
    <property type="entry name" value="KINESIN_MOTOR_2"/>
    <property type="match status" value="1"/>
</dbReference>
<gene>
    <name evidence="12" type="ORF">MANES_11G082000</name>
</gene>
<evidence type="ECO:0000256" key="1">
    <source>
        <dbReference type="ARBA" id="ARBA00007310"/>
    </source>
</evidence>
<evidence type="ECO:0000256" key="5">
    <source>
        <dbReference type="ARBA" id="ARBA00023054"/>
    </source>
</evidence>
<dbReference type="SUPFAM" id="SSF52540">
    <property type="entry name" value="P-loop containing nucleoside triphosphate hydrolases"/>
    <property type="match status" value="1"/>
</dbReference>
<evidence type="ECO:0000256" key="2">
    <source>
        <dbReference type="ARBA" id="ARBA00022701"/>
    </source>
</evidence>
<dbReference type="InterPro" id="IPR027640">
    <property type="entry name" value="Kinesin-like_fam"/>
</dbReference>
<feature type="compositionally biased region" description="Polar residues" evidence="10">
    <location>
        <begin position="662"/>
        <end position="675"/>
    </location>
</feature>
<dbReference type="FunFam" id="3.40.850.10:FF:000016">
    <property type="entry name" value="Kinesin-like protein"/>
    <property type="match status" value="1"/>
</dbReference>
<evidence type="ECO:0000256" key="9">
    <source>
        <dbReference type="SAM" id="Coils"/>
    </source>
</evidence>
<dbReference type="InterPro" id="IPR021881">
    <property type="entry name" value="NACK_C"/>
</dbReference>